<reference evidence="8 9" key="1">
    <citation type="submission" date="2016-11" db="EMBL/GenBank/DDBJ databases">
        <authorList>
            <person name="Jaros S."/>
            <person name="Januszkiewicz K."/>
            <person name="Wedrychowicz H."/>
        </authorList>
    </citation>
    <scope>NUCLEOTIDE SEQUENCE [LARGE SCALE GENOMIC DNA]</scope>
    <source>
        <strain evidence="8 9">DSM 14214</strain>
    </source>
</reference>
<dbReference type="InterPro" id="IPR007624">
    <property type="entry name" value="RNA_pol_sigma70_r3"/>
</dbReference>
<evidence type="ECO:0000259" key="7">
    <source>
        <dbReference type="PROSITE" id="PS50943"/>
    </source>
</evidence>
<keyword evidence="5" id="KW-0238">DNA-binding</keyword>
<dbReference type="GO" id="GO:0016987">
    <property type="term" value="F:sigma factor activity"/>
    <property type="evidence" value="ECO:0007669"/>
    <property type="project" value="UniProtKB-KW"/>
</dbReference>
<sequence>MDRTREFIRQAQEGNQEAKEIILRENAGLIWNIVKRFYGRGYDPEDLYQIGAIGLLKCIDNFDFTYDVKFSTYAVPMIMGEIRRFCRDDGMLKVSRTLKTLAAQAAQMREKMTKDLGRDITLQELADGLGIALEELLPALEATKDVESLSTSLFEGENGKKTELEDRLGKREEEEIVNRLFLEEALNTLPQRERQILMLRYFGDLTQSQIAARLGISQVQVSRIEKRVLSQMREKYRNQRG</sequence>
<dbReference type="Gene3D" id="1.10.10.10">
    <property type="entry name" value="Winged helix-like DNA-binding domain superfamily/Winged helix DNA-binding domain"/>
    <property type="match status" value="2"/>
</dbReference>
<dbReference type="PROSITE" id="PS00716">
    <property type="entry name" value="SIGMA70_2"/>
    <property type="match status" value="1"/>
</dbReference>
<dbReference type="GO" id="GO:0006352">
    <property type="term" value="P:DNA-templated transcription initiation"/>
    <property type="evidence" value="ECO:0007669"/>
    <property type="project" value="InterPro"/>
</dbReference>
<proteinExistence type="inferred from homology"/>
<keyword evidence="6" id="KW-0804">Transcription</keyword>
<dbReference type="NCBIfam" id="TIGR02980">
    <property type="entry name" value="SigBFG"/>
    <property type="match status" value="1"/>
</dbReference>
<dbReference type="InterPro" id="IPR000943">
    <property type="entry name" value="RNA_pol_sigma70"/>
</dbReference>
<feature type="domain" description="HTH cro/C1-type" evidence="7">
    <location>
        <begin position="205"/>
        <end position="226"/>
    </location>
</feature>
<dbReference type="InterPro" id="IPR013325">
    <property type="entry name" value="RNA_pol_sigma_r2"/>
</dbReference>
<keyword evidence="4" id="KW-0731">Sigma factor</keyword>
<dbReference type="OrthoDB" id="9809557at2"/>
<dbReference type="Pfam" id="PF04539">
    <property type="entry name" value="Sigma70_r3"/>
    <property type="match status" value="1"/>
</dbReference>
<protein>
    <submittedName>
        <fullName evidence="8">RNA polymerase sporulation-specific sigma factor</fullName>
    </submittedName>
</protein>
<dbReference type="EMBL" id="FRAH01000048">
    <property type="protein sequence ID" value="SHK83222.1"/>
    <property type="molecule type" value="Genomic_DNA"/>
</dbReference>
<dbReference type="Pfam" id="PF04542">
    <property type="entry name" value="Sigma70_r2"/>
    <property type="match status" value="1"/>
</dbReference>
<evidence type="ECO:0000256" key="4">
    <source>
        <dbReference type="ARBA" id="ARBA00023082"/>
    </source>
</evidence>
<evidence type="ECO:0000313" key="8">
    <source>
        <dbReference type="EMBL" id="SHK83222.1"/>
    </source>
</evidence>
<dbReference type="Proteomes" id="UP000183975">
    <property type="component" value="Unassembled WGS sequence"/>
</dbReference>
<dbReference type="InterPro" id="IPR014284">
    <property type="entry name" value="RNA_pol_sigma-70_dom"/>
</dbReference>
<dbReference type="InterPro" id="IPR014322">
    <property type="entry name" value="RNA_pol_sigma-B/F/G"/>
</dbReference>
<evidence type="ECO:0000256" key="5">
    <source>
        <dbReference type="ARBA" id="ARBA00023125"/>
    </source>
</evidence>
<dbReference type="NCBIfam" id="TIGR02937">
    <property type="entry name" value="sigma70-ECF"/>
    <property type="match status" value="1"/>
</dbReference>
<dbReference type="PANTHER" id="PTHR30385:SF4">
    <property type="entry name" value="RNA POLYMERASE SIGMA-E FACTOR"/>
    <property type="match status" value="1"/>
</dbReference>
<gene>
    <name evidence="8" type="ORF">SAMN02745138_02421</name>
</gene>
<evidence type="ECO:0000313" key="9">
    <source>
        <dbReference type="Proteomes" id="UP000183975"/>
    </source>
</evidence>
<comment type="similarity">
    <text evidence="1">Belongs to the sigma-70 factor family.</text>
</comment>
<dbReference type="Gene3D" id="1.20.120.1810">
    <property type="match status" value="1"/>
</dbReference>
<dbReference type="InterPro" id="IPR013324">
    <property type="entry name" value="RNA_pol_sigma_r3/r4-like"/>
</dbReference>
<dbReference type="CDD" id="cd06171">
    <property type="entry name" value="Sigma70_r4"/>
    <property type="match status" value="1"/>
</dbReference>
<dbReference type="SUPFAM" id="SSF88659">
    <property type="entry name" value="Sigma3 and sigma4 domains of RNA polymerase sigma factors"/>
    <property type="match status" value="2"/>
</dbReference>
<evidence type="ECO:0000256" key="3">
    <source>
        <dbReference type="ARBA" id="ARBA00023015"/>
    </source>
</evidence>
<accession>A0A1M6VNX4</accession>
<keyword evidence="2" id="KW-0749">Sporulation</keyword>
<dbReference type="PRINTS" id="PR00046">
    <property type="entry name" value="SIGMA70FCT"/>
</dbReference>
<dbReference type="GO" id="GO:0030435">
    <property type="term" value="P:sporulation resulting in formation of a cellular spore"/>
    <property type="evidence" value="ECO:0007669"/>
    <property type="project" value="UniProtKB-KW"/>
</dbReference>
<evidence type="ECO:0000256" key="6">
    <source>
        <dbReference type="ARBA" id="ARBA00023163"/>
    </source>
</evidence>
<dbReference type="InterPro" id="IPR036388">
    <property type="entry name" value="WH-like_DNA-bd_sf"/>
</dbReference>
<dbReference type="PANTHER" id="PTHR30385">
    <property type="entry name" value="SIGMA FACTOR F FLAGELLAR"/>
    <property type="match status" value="1"/>
</dbReference>
<dbReference type="InterPro" id="IPR007627">
    <property type="entry name" value="RNA_pol_sigma70_r2"/>
</dbReference>
<evidence type="ECO:0000256" key="2">
    <source>
        <dbReference type="ARBA" id="ARBA00022969"/>
    </source>
</evidence>
<dbReference type="PROSITE" id="PS50943">
    <property type="entry name" value="HTH_CROC1"/>
    <property type="match status" value="1"/>
</dbReference>
<dbReference type="Pfam" id="PF04545">
    <property type="entry name" value="Sigma70_r4"/>
    <property type="match status" value="1"/>
</dbReference>
<dbReference type="InterPro" id="IPR007630">
    <property type="entry name" value="RNA_pol_sigma70_r4"/>
</dbReference>
<dbReference type="InterPro" id="IPR001387">
    <property type="entry name" value="Cro/C1-type_HTH"/>
</dbReference>
<name>A0A1M6VNX4_9FIRM</name>
<dbReference type="GO" id="GO:0003677">
    <property type="term" value="F:DNA binding"/>
    <property type="evidence" value="ECO:0007669"/>
    <property type="project" value="UniProtKB-KW"/>
</dbReference>
<keyword evidence="3" id="KW-0805">Transcription regulation</keyword>
<dbReference type="AlphaFoldDB" id="A0A1M6VNX4"/>
<keyword evidence="9" id="KW-1185">Reference proteome</keyword>
<dbReference type="SUPFAM" id="SSF88946">
    <property type="entry name" value="Sigma2 domain of RNA polymerase sigma factors"/>
    <property type="match status" value="1"/>
</dbReference>
<organism evidence="8 9">
    <name type="scientific">Anaerotignum lactatifermentans DSM 14214</name>
    <dbReference type="NCBI Taxonomy" id="1121323"/>
    <lineage>
        <taxon>Bacteria</taxon>
        <taxon>Bacillati</taxon>
        <taxon>Bacillota</taxon>
        <taxon>Clostridia</taxon>
        <taxon>Lachnospirales</taxon>
        <taxon>Anaerotignaceae</taxon>
        <taxon>Anaerotignum</taxon>
    </lineage>
</organism>
<evidence type="ECO:0000256" key="1">
    <source>
        <dbReference type="ARBA" id="ARBA00007788"/>
    </source>
</evidence>